<dbReference type="AlphaFoldDB" id="A0A161RDX5"/>
<dbReference type="Gene3D" id="3.40.50.720">
    <property type="entry name" value="NAD(P)-binding Rossmann-like Domain"/>
    <property type="match status" value="2"/>
</dbReference>
<evidence type="ECO:0000259" key="5">
    <source>
        <dbReference type="Pfam" id="PF00389"/>
    </source>
</evidence>
<evidence type="ECO:0000256" key="2">
    <source>
        <dbReference type="ARBA" id="ARBA00023002"/>
    </source>
</evidence>
<name>A0A161RDX5_9BACL</name>
<comment type="caution">
    <text evidence="7">The sequence shown here is derived from an EMBL/GenBank/DDBJ whole genome shotgun (WGS) entry which is preliminary data.</text>
</comment>
<evidence type="ECO:0000259" key="6">
    <source>
        <dbReference type="Pfam" id="PF02826"/>
    </source>
</evidence>
<dbReference type="InterPro" id="IPR036291">
    <property type="entry name" value="NAD(P)-bd_dom_sf"/>
</dbReference>
<reference evidence="7 8" key="1">
    <citation type="submission" date="2016-01" db="EMBL/GenBank/DDBJ databases">
        <title>Whole genome sequencing of Bhargavaea cecembensis T14.</title>
        <authorList>
            <person name="Hong K.W."/>
        </authorList>
    </citation>
    <scope>NUCLEOTIDE SEQUENCE [LARGE SCALE GENOMIC DNA]</scope>
    <source>
        <strain evidence="7 8">T14</strain>
    </source>
</reference>
<dbReference type="PANTHER" id="PTHR43333:SF1">
    <property type="entry name" value="D-ISOMER SPECIFIC 2-HYDROXYACID DEHYDROGENASE NAD-BINDING DOMAIN-CONTAINING PROTEIN"/>
    <property type="match status" value="1"/>
</dbReference>
<evidence type="ECO:0000256" key="4">
    <source>
        <dbReference type="RuleBase" id="RU003719"/>
    </source>
</evidence>
<dbReference type="GO" id="GO:0016616">
    <property type="term" value="F:oxidoreductase activity, acting on the CH-OH group of donors, NAD or NADP as acceptor"/>
    <property type="evidence" value="ECO:0007669"/>
    <property type="project" value="InterPro"/>
</dbReference>
<dbReference type="SUPFAM" id="SSF52283">
    <property type="entry name" value="Formate/glycerate dehydrogenase catalytic domain-like"/>
    <property type="match status" value="1"/>
</dbReference>
<protein>
    <submittedName>
        <fullName evidence="7">3-phosphoglycerate dehydrogenase</fullName>
    </submittedName>
</protein>
<keyword evidence="3" id="KW-0520">NAD</keyword>
<gene>
    <name evidence="7" type="ORF">AV656_10195</name>
</gene>
<accession>A0A161RDX5</accession>
<dbReference type="EMBL" id="LQNT01000010">
    <property type="protein sequence ID" value="KZE37882.1"/>
    <property type="molecule type" value="Genomic_DNA"/>
</dbReference>
<feature type="domain" description="D-isomer specific 2-hydroxyacid dehydrogenase catalytic" evidence="5">
    <location>
        <begin position="24"/>
        <end position="306"/>
    </location>
</feature>
<proteinExistence type="inferred from homology"/>
<dbReference type="OrthoDB" id="9805416at2"/>
<dbReference type="InterPro" id="IPR006140">
    <property type="entry name" value="D-isomer_DH_NAD-bd"/>
</dbReference>
<dbReference type="Proteomes" id="UP000076490">
    <property type="component" value="Unassembled WGS sequence"/>
</dbReference>
<dbReference type="Pfam" id="PF02826">
    <property type="entry name" value="2-Hacid_dh_C"/>
    <property type="match status" value="1"/>
</dbReference>
<dbReference type="InterPro" id="IPR006139">
    <property type="entry name" value="D-isomer_2_OHA_DH_cat_dom"/>
</dbReference>
<dbReference type="SUPFAM" id="SSF51735">
    <property type="entry name" value="NAD(P)-binding Rossmann-fold domains"/>
    <property type="match status" value="1"/>
</dbReference>
<comment type="similarity">
    <text evidence="1 4">Belongs to the D-isomer specific 2-hydroxyacid dehydrogenase family.</text>
</comment>
<keyword evidence="2 4" id="KW-0560">Oxidoreductase</keyword>
<dbReference type="GO" id="GO:0051287">
    <property type="term" value="F:NAD binding"/>
    <property type="evidence" value="ECO:0007669"/>
    <property type="project" value="InterPro"/>
</dbReference>
<dbReference type="RefSeq" id="WP_063181707.1">
    <property type="nucleotide sequence ID" value="NZ_LQNT01000010.1"/>
</dbReference>
<sequence>MDVLFLFRIRDHQEEMLKVEFPEVNFLFDRNTDDPAIETSEIIVTYGTDIDENVLDRAGNLKWIMVASAGVELMPLGRIEEMGIPVTNVRGIHKTPMAETMLAHILAYRKKLRDVYAQQARGEWKQKIRGTELLGSKALILGPGAIGGEAGRLLKAFGVRTYGCNRSGSQAEYMDEMVSFSGLLEVLPEMDTVISVLPSTPETKGLLTREHFGAMKDTALFLNFGRGDLYEEKVLIEALENGSPAAAALDVFETEPLPADSPLWKMENVTVSPHVSSHSGKYIERSLDIFMPNLRAYLDGRVDEMENRVDPERGY</sequence>
<dbReference type="CDD" id="cd05300">
    <property type="entry name" value="2-Hacid_dh_1"/>
    <property type="match status" value="1"/>
</dbReference>
<organism evidence="7 8">
    <name type="scientific">Bhargavaea cecembensis</name>
    <dbReference type="NCBI Taxonomy" id="394098"/>
    <lineage>
        <taxon>Bacteria</taxon>
        <taxon>Bacillati</taxon>
        <taxon>Bacillota</taxon>
        <taxon>Bacilli</taxon>
        <taxon>Bacillales</taxon>
        <taxon>Caryophanaceae</taxon>
        <taxon>Bhargavaea</taxon>
    </lineage>
</organism>
<evidence type="ECO:0000256" key="3">
    <source>
        <dbReference type="ARBA" id="ARBA00023027"/>
    </source>
</evidence>
<evidence type="ECO:0000313" key="8">
    <source>
        <dbReference type="Proteomes" id="UP000076490"/>
    </source>
</evidence>
<dbReference type="Pfam" id="PF00389">
    <property type="entry name" value="2-Hacid_dh"/>
    <property type="match status" value="1"/>
</dbReference>
<evidence type="ECO:0000313" key="7">
    <source>
        <dbReference type="EMBL" id="KZE37882.1"/>
    </source>
</evidence>
<feature type="domain" description="D-isomer specific 2-hydroxyacid dehydrogenase NAD-binding" evidence="6">
    <location>
        <begin position="102"/>
        <end position="276"/>
    </location>
</feature>
<evidence type="ECO:0000256" key="1">
    <source>
        <dbReference type="ARBA" id="ARBA00005854"/>
    </source>
</evidence>
<dbReference type="PANTHER" id="PTHR43333">
    <property type="entry name" value="2-HACID_DH_C DOMAIN-CONTAINING PROTEIN"/>
    <property type="match status" value="1"/>
</dbReference>